<keyword evidence="2" id="KW-0732">Signal</keyword>
<dbReference type="SMART" id="SM00287">
    <property type="entry name" value="SH3b"/>
    <property type="match status" value="2"/>
</dbReference>
<evidence type="ECO:0000313" key="4">
    <source>
        <dbReference type="EMBL" id="ADG89937.1"/>
    </source>
</evidence>
<keyword evidence="5" id="KW-1185">Reference proteome</keyword>
<feature type="compositionally biased region" description="Low complexity" evidence="1">
    <location>
        <begin position="26"/>
        <end position="38"/>
    </location>
</feature>
<dbReference type="STRING" id="469371.Tbis_3247"/>
<dbReference type="HOGENOM" id="CLU_1244842_0_0_11"/>
<feature type="signal peptide" evidence="2">
    <location>
        <begin position="1"/>
        <end position="21"/>
    </location>
</feature>
<dbReference type="Gene3D" id="2.30.30.40">
    <property type="entry name" value="SH3 Domains"/>
    <property type="match status" value="2"/>
</dbReference>
<feature type="chain" id="PRO_5038681710" evidence="2">
    <location>
        <begin position="22"/>
        <end position="222"/>
    </location>
</feature>
<evidence type="ECO:0000313" key="5">
    <source>
        <dbReference type="Proteomes" id="UP000006640"/>
    </source>
</evidence>
<proteinExistence type="predicted"/>
<organism evidence="4 5">
    <name type="scientific">Thermobispora bispora (strain ATCC 19993 / DSM 43833 / CBS 139.67 / JCM 10125 / KCTC 9307 / NBRC 14880 / R51)</name>
    <dbReference type="NCBI Taxonomy" id="469371"/>
    <lineage>
        <taxon>Bacteria</taxon>
        <taxon>Bacillati</taxon>
        <taxon>Actinomycetota</taxon>
        <taxon>Actinomycetes</taxon>
        <taxon>Streptosporangiales</taxon>
        <taxon>Streptosporangiaceae</taxon>
        <taxon>Thermobispora</taxon>
    </lineage>
</organism>
<feature type="domain" description="SH3b" evidence="3">
    <location>
        <begin position="152"/>
        <end position="220"/>
    </location>
</feature>
<dbReference type="AlphaFoldDB" id="D6Y8X5"/>
<dbReference type="InterPro" id="IPR003646">
    <property type="entry name" value="SH3-like_bac-type"/>
</dbReference>
<dbReference type="PROSITE" id="PS51781">
    <property type="entry name" value="SH3B"/>
    <property type="match status" value="1"/>
</dbReference>
<sequence length="222" mass="23050">MTPAKRIICVLAVSATATVPAAWSHPAGADPAPAAPRAGSTVPDARPSPKPTPRFFAAVVNPPKGHTPAYWCAYRVIRVRPTSHLNVRSGPGLDHPPIAALAPGDRSIPGACSASRGWIQVRTPGGKPGFASARYLRRVIPLPAPGTYDFAGCSYRVSGVRPTSHLNVRRGPGLDHPPIATLPAGGRVIGGCGAQHGWIPVRSADGVPGWAAASFLRRTAAR</sequence>
<dbReference type="OrthoDB" id="3541379at2"/>
<evidence type="ECO:0000259" key="3">
    <source>
        <dbReference type="PROSITE" id="PS51781"/>
    </source>
</evidence>
<evidence type="ECO:0000256" key="1">
    <source>
        <dbReference type="SAM" id="MobiDB-lite"/>
    </source>
</evidence>
<dbReference type="eggNOG" id="COG4991">
    <property type="taxonomic scope" value="Bacteria"/>
</dbReference>
<dbReference type="RefSeq" id="WP_013133470.1">
    <property type="nucleotide sequence ID" value="NC_014165.1"/>
</dbReference>
<protein>
    <submittedName>
        <fullName evidence="4">SH3 type 3 domain protein</fullName>
    </submittedName>
</protein>
<feature type="region of interest" description="Disordered" evidence="1">
    <location>
        <begin position="25"/>
        <end position="50"/>
    </location>
</feature>
<dbReference type="KEGG" id="tbi:Tbis_3247"/>
<accession>D6Y8X5</accession>
<dbReference type="Pfam" id="PF08239">
    <property type="entry name" value="SH3_3"/>
    <property type="match status" value="2"/>
</dbReference>
<gene>
    <name evidence="4" type="ordered locus">Tbis_3247</name>
</gene>
<evidence type="ECO:0000256" key="2">
    <source>
        <dbReference type="SAM" id="SignalP"/>
    </source>
</evidence>
<reference evidence="4 5" key="1">
    <citation type="submission" date="2010-01" db="EMBL/GenBank/DDBJ databases">
        <title>The complete genome of Thermobispora bispora DSM 43833.</title>
        <authorList>
            <consortium name="US DOE Joint Genome Institute (JGI-PGF)"/>
            <person name="Lucas S."/>
            <person name="Copeland A."/>
            <person name="Lapidus A."/>
            <person name="Glavina del Rio T."/>
            <person name="Dalin E."/>
            <person name="Tice H."/>
            <person name="Bruce D."/>
            <person name="Goodwin L."/>
            <person name="Pitluck S."/>
            <person name="Kyrpides N."/>
            <person name="Mavromatis K."/>
            <person name="Ivanova N."/>
            <person name="Mikhailova N."/>
            <person name="Chertkov O."/>
            <person name="Brettin T."/>
            <person name="Detter J.C."/>
            <person name="Han C."/>
            <person name="Larimer F."/>
            <person name="Land M."/>
            <person name="Hauser L."/>
            <person name="Markowitz V."/>
            <person name="Cheng J.-F."/>
            <person name="Hugenholtz P."/>
            <person name="Woyke T."/>
            <person name="Wu D."/>
            <person name="Jando M."/>
            <person name="Schneider S."/>
            <person name="Klenk H.-P."/>
            <person name="Eisen J.A."/>
        </authorList>
    </citation>
    <scope>NUCLEOTIDE SEQUENCE [LARGE SCALE GENOMIC DNA]</scope>
    <source>
        <strain evidence="5">ATCC 19993 / DSM 43833 / CBS 139.67 / JCM 10125 / KCTC 9307 / NBRC 14880 / R51</strain>
    </source>
</reference>
<dbReference type="EMBL" id="CP001874">
    <property type="protein sequence ID" value="ADG89937.1"/>
    <property type="molecule type" value="Genomic_DNA"/>
</dbReference>
<name>D6Y8X5_THEBD</name>
<dbReference type="Proteomes" id="UP000006640">
    <property type="component" value="Chromosome"/>
</dbReference>